<dbReference type="GO" id="GO:0006508">
    <property type="term" value="P:proteolysis"/>
    <property type="evidence" value="ECO:0007669"/>
    <property type="project" value="UniProtKB-KW"/>
</dbReference>
<dbReference type="SUPFAM" id="SSF53092">
    <property type="entry name" value="Creatinase/prolidase N-terminal domain"/>
    <property type="match status" value="1"/>
</dbReference>
<dbReference type="OrthoDB" id="10261878at2759"/>
<evidence type="ECO:0000256" key="7">
    <source>
        <dbReference type="ARBA" id="ARBA00022670"/>
    </source>
</evidence>
<dbReference type="Pfam" id="PF00557">
    <property type="entry name" value="Peptidase_M24"/>
    <property type="match status" value="1"/>
</dbReference>
<comment type="catalytic activity">
    <reaction evidence="1">
        <text>Release of any N-terminal amino acid, including proline, that is linked to proline, even from a dipeptide or tripeptide.</text>
        <dbReference type="EC" id="3.4.11.9"/>
    </reaction>
</comment>
<evidence type="ECO:0000259" key="15">
    <source>
        <dbReference type="SMART" id="SM01011"/>
    </source>
</evidence>
<sequence>MDTMRIRIHVEGGVDKYPAKAHARRVAGKLKVSHGFILLAATNARNWPNSDMPAPFRQDRYFYYLTGCNEADTFVTYDISKDKLSLWLPPINKQRVVWYGRGSTIEEALEKYDIDAAHYIKPDKVPSSEDFWSFYNDGLQNPSVKPSKPIDTKSLRHAIDACRVIKDEHEIALIRRANDITADAHFNVMKGISHFTNEADVDAAYMKVCIARKAKIQAYDPIAGSGPNAAELHYSDNTAEFGHGQTVVLDAGCEVERYASDVTRTLPINRKHPGHWPSQEAKDIYHLVEFVQESCIRRMLPGVQFIEIFWYAHQLIIEGLLKLGILVGDQVGTIFAAGTSRAFMPHGLGHHVGLEVHDVSPDPAPPLAQNDVREASQVERLRAKITRWKPEWAPMLNDSALEDLSNTTDLSYSALHSVDAPVLESGMVVTVEPGIYFNKFLLDNFFLNNPKHRQFIDMKVLKRYMQVGGVRIEDDILITKHGYENLTTAPKGGEMLKIIRKHAK</sequence>
<comment type="similarity">
    <text evidence="4 14">Belongs to the peptidase M24B family.</text>
</comment>
<dbReference type="Gene3D" id="3.40.350.10">
    <property type="entry name" value="Creatinase/prolidase N-terminal domain"/>
    <property type="match status" value="1"/>
</dbReference>
<accession>A0A2G5I5N2</accession>
<keyword evidence="9" id="KW-0378">Hydrolase</keyword>
<keyword evidence="6 16" id="KW-0031">Aminopeptidase</keyword>
<evidence type="ECO:0000256" key="9">
    <source>
        <dbReference type="ARBA" id="ARBA00022801"/>
    </source>
</evidence>
<proteinExistence type="inferred from homology"/>
<dbReference type="EC" id="3.4.11.9" evidence="5"/>
<evidence type="ECO:0000256" key="10">
    <source>
        <dbReference type="ARBA" id="ARBA00023049"/>
    </source>
</evidence>
<reference evidence="16 17" key="1">
    <citation type="submission" date="2015-10" db="EMBL/GenBank/DDBJ databases">
        <title>The cercosporin biosynthetic gene cluster was horizontally transferred to several fungal lineages and shown to be expanded in Cercospora beticola based on microsynteny with recipient genomes.</title>
        <authorList>
            <person name="De Jonge R."/>
            <person name="Ebert M.K."/>
            <person name="Suttle J.C."/>
            <person name="Jurick Ii W.M."/>
            <person name="Secor G.A."/>
            <person name="Thomma B.P."/>
            <person name="Van De Peer Y."/>
            <person name="Bolton M.D."/>
        </authorList>
    </citation>
    <scope>NUCLEOTIDE SEQUENCE [LARGE SCALE GENOMIC DNA]</scope>
    <source>
        <strain evidence="16 17">09-40</strain>
    </source>
</reference>
<dbReference type="InterPro" id="IPR052433">
    <property type="entry name" value="X-Pro_dipept-like"/>
</dbReference>
<name>A0A2G5I5N2_CERBT</name>
<keyword evidence="7" id="KW-0645">Protease</keyword>
<gene>
    <name evidence="16" type="ORF">CB0940_03155</name>
</gene>
<dbReference type="Gene3D" id="3.90.230.10">
    <property type="entry name" value="Creatinase/methionine aminopeptidase superfamily"/>
    <property type="match status" value="1"/>
</dbReference>
<evidence type="ECO:0000256" key="11">
    <source>
        <dbReference type="ARBA" id="ARBA00023211"/>
    </source>
</evidence>
<dbReference type="InterPro" id="IPR007865">
    <property type="entry name" value="Aminopep_P_N"/>
</dbReference>
<evidence type="ECO:0000256" key="4">
    <source>
        <dbReference type="ARBA" id="ARBA00008766"/>
    </source>
</evidence>
<evidence type="ECO:0000256" key="14">
    <source>
        <dbReference type="RuleBase" id="RU000590"/>
    </source>
</evidence>
<dbReference type="AlphaFoldDB" id="A0A2G5I5N2"/>
<comment type="function">
    <text evidence="3">Catalyzes the removal of a penultimate prolyl residue from the N-termini of peptides.</text>
</comment>
<evidence type="ECO:0000256" key="3">
    <source>
        <dbReference type="ARBA" id="ARBA00002443"/>
    </source>
</evidence>
<evidence type="ECO:0000256" key="5">
    <source>
        <dbReference type="ARBA" id="ARBA00012574"/>
    </source>
</evidence>
<evidence type="ECO:0000256" key="6">
    <source>
        <dbReference type="ARBA" id="ARBA00022438"/>
    </source>
</evidence>
<keyword evidence="8 14" id="KW-0479">Metal-binding</keyword>
<evidence type="ECO:0000313" key="17">
    <source>
        <dbReference type="Proteomes" id="UP000230605"/>
    </source>
</evidence>
<evidence type="ECO:0000256" key="12">
    <source>
        <dbReference type="ARBA" id="ARBA00030849"/>
    </source>
</evidence>
<keyword evidence="10" id="KW-0482">Metalloprotease</keyword>
<dbReference type="InterPro" id="IPR029149">
    <property type="entry name" value="Creatin/AminoP/Spt16_N"/>
</dbReference>
<dbReference type="GO" id="GO:0070006">
    <property type="term" value="F:metalloaminopeptidase activity"/>
    <property type="evidence" value="ECO:0007669"/>
    <property type="project" value="InterPro"/>
</dbReference>
<evidence type="ECO:0000313" key="16">
    <source>
        <dbReference type="EMBL" id="PIB00117.1"/>
    </source>
</evidence>
<dbReference type="Pfam" id="PF05195">
    <property type="entry name" value="AMP_N"/>
    <property type="match status" value="1"/>
</dbReference>
<comment type="cofactor">
    <cofactor evidence="2">
        <name>Mn(2+)</name>
        <dbReference type="ChEBI" id="CHEBI:29035"/>
    </cofactor>
</comment>
<evidence type="ECO:0000256" key="1">
    <source>
        <dbReference type="ARBA" id="ARBA00001424"/>
    </source>
</evidence>
<dbReference type="PANTHER" id="PTHR43226">
    <property type="entry name" value="XAA-PRO AMINOPEPTIDASE 3"/>
    <property type="match status" value="1"/>
</dbReference>
<organism evidence="16 17">
    <name type="scientific">Cercospora beticola</name>
    <name type="common">Sugarbeet leaf spot fungus</name>
    <dbReference type="NCBI Taxonomy" id="122368"/>
    <lineage>
        <taxon>Eukaryota</taxon>
        <taxon>Fungi</taxon>
        <taxon>Dikarya</taxon>
        <taxon>Ascomycota</taxon>
        <taxon>Pezizomycotina</taxon>
        <taxon>Dothideomycetes</taxon>
        <taxon>Dothideomycetidae</taxon>
        <taxon>Mycosphaerellales</taxon>
        <taxon>Mycosphaerellaceae</taxon>
        <taxon>Cercospora</taxon>
    </lineage>
</organism>
<evidence type="ECO:0000256" key="2">
    <source>
        <dbReference type="ARBA" id="ARBA00001936"/>
    </source>
</evidence>
<dbReference type="PANTHER" id="PTHR43226:SF3">
    <property type="entry name" value="XAA-PRO AMINOPEPTIDASE AN0832-RELATED"/>
    <property type="match status" value="1"/>
</dbReference>
<dbReference type="InterPro" id="IPR036005">
    <property type="entry name" value="Creatinase/aminopeptidase-like"/>
</dbReference>
<keyword evidence="11" id="KW-0464">Manganese</keyword>
<dbReference type="InterPro" id="IPR000994">
    <property type="entry name" value="Pept_M24"/>
</dbReference>
<evidence type="ECO:0000256" key="13">
    <source>
        <dbReference type="ARBA" id="ARBA00032413"/>
    </source>
</evidence>
<protein>
    <recommendedName>
        <fullName evidence="5">Xaa-Pro aminopeptidase</fullName>
        <ecNumber evidence="5">3.4.11.9</ecNumber>
    </recommendedName>
    <alternativeName>
        <fullName evidence="12">Aminoacylproline aminopeptidase</fullName>
    </alternativeName>
    <alternativeName>
        <fullName evidence="13">Prolidase</fullName>
    </alternativeName>
</protein>
<evidence type="ECO:0000256" key="8">
    <source>
        <dbReference type="ARBA" id="ARBA00022723"/>
    </source>
</evidence>
<dbReference type="GO" id="GO:0030145">
    <property type="term" value="F:manganese ion binding"/>
    <property type="evidence" value="ECO:0007669"/>
    <property type="project" value="InterPro"/>
</dbReference>
<dbReference type="PROSITE" id="PS00491">
    <property type="entry name" value="PROLINE_PEPTIDASE"/>
    <property type="match status" value="1"/>
</dbReference>
<dbReference type="SUPFAM" id="SSF55920">
    <property type="entry name" value="Creatinase/aminopeptidase"/>
    <property type="match status" value="1"/>
</dbReference>
<dbReference type="SMART" id="SM01011">
    <property type="entry name" value="AMP_N"/>
    <property type="match status" value="1"/>
</dbReference>
<comment type="caution">
    <text evidence="16">The sequence shown here is derived from an EMBL/GenBank/DDBJ whole genome shotgun (WGS) entry which is preliminary data.</text>
</comment>
<dbReference type="EMBL" id="LKMD01000101">
    <property type="protein sequence ID" value="PIB00117.1"/>
    <property type="molecule type" value="Genomic_DNA"/>
</dbReference>
<dbReference type="Proteomes" id="UP000230605">
    <property type="component" value="Chromosome 3"/>
</dbReference>
<feature type="domain" description="Aminopeptidase P N-terminal" evidence="15">
    <location>
        <begin position="17"/>
        <end position="140"/>
    </location>
</feature>
<dbReference type="InterPro" id="IPR001131">
    <property type="entry name" value="Peptidase_M24B_aminopep-P_CS"/>
</dbReference>